<sequence length="83" mass="9178">MALQDWINWQVKQIAPTQRQTTELIVTLVFVPLCVLAPAFCVDVAVLSTLMVVMVIAMVNVRDCGGDDDGICVDLRDSVSRNR</sequence>
<gene>
    <name evidence="2" type="ORF">O3P69_000438</name>
</gene>
<organism evidence="2 3">
    <name type="scientific">Scylla paramamosain</name>
    <name type="common">Mud crab</name>
    <dbReference type="NCBI Taxonomy" id="85552"/>
    <lineage>
        <taxon>Eukaryota</taxon>
        <taxon>Metazoa</taxon>
        <taxon>Ecdysozoa</taxon>
        <taxon>Arthropoda</taxon>
        <taxon>Crustacea</taxon>
        <taxon>Multicrustacea</taxon>
        <taxon>Malacostraca</taxon>
        <taxon>Eumalacostraca</taxon>
        <taxon>Eucarida</taxon>
        <taxon>Decapoda</taxon>
        <taxon>Pleocyemata</taxon>
        <taxon>Brachyura</taxon>
        <taxon>Eubrachyura</taxon>
        <taxon>Portunoidea</taxon>
        <taxon>Portunidae</taxon>
        <taxon>Portuninae</taxon>
        <taxon>Scylla</taxon>
    </lineage>
</organism>
<reference evidence="2 3" key="1">
    <citation type="submission" date="2023-03" db="EMBL/GenBank/DDBJ databases">
        <title>High-quality genome of Scylla paramamosain provides insights in environmental adaptation.</title>
        <authorList>
            <person name="Zhang L."/>
        </authorList>
    </citation>
    <scope>NUCLEOTIDE SEQUENCE [LARGE SCALE GENOMIC DNA]</scope>
    <source>
        <strain evidence="2">LZ_2023a</strain>
        <tissue evidence="2">Muscle</tissue>
    </source>
</reference>
<keyword evidence="1" id="KW-0472">Membrane</keyword>
<dbReference type="AlphaFoldDB" id="A0AAW0UT56"/>
<keyword evidence="1" id="KW-0812">Transmembrane</keyword>
<protein>
    <submittedName>
        <fullName evidence="2">Uncharacterized protein</fullName>
    </submittedName>
</protein>
<proteinExistence type="predicted"/>
<evidence type="ECO:0000313" key="3">
    <source>
        <dbReference type="Proteomes" id="UP001487740"/>
    </source>
</evidence>
<keyword evidence="3" id="KW-1185">Reference proteome</keyword>
<feature type="transmembrane region" description="Helical" evidence="1">
    <location>
        <begin position="24"/>
        <end position="57"/>
    </location>
</feature>
<dbReference type="Proteomes" id="UP001487740">
    <property type="component" value="Unassembled WGS sequence"/>
</dbReference>
<comment type="caution">
    <text evidence="2">The sequence shown here is derived from an EMBL/GenBank/DDBJ whole genome shotgun (WGS) entry which is preliminary data.</text>
</comment>
<dbReference type="EMBL" id="JARAKH010000006">
    <property type="protein sequence ID" value="KAK8403318.1"/>
    <property type="molecule type" value="Genomic_DNA"/>
</dbReference>
<evidence type="ECO:0000313" key="2">
    <source>
        <dbReference type="EMBL" id="KAK8403318.1"/>
    </source>
</evidence>
<accession>A0AAW0UT56</accession>
<name>A0AAW0UT56_SCYPA</name>
<evidence type="ECO:0000256" key="1">
    <source>
        <dbReference type="SAM" id="Phobius"/>
    </source>
</evidence>
<keyword evidence="1" id="KW-1133">Transmembrane helix</keyword>